<organism evidence="2 3">
    <name type="scientific">Asanoa iriomotensis</name>
    <dbReference type="NCBI Taxonomy" id="234613"/>
    <lineage>
        <taxon>Bacteria</taxon>
        <taxon>Bacillati</taxon>
        <taxon>Actinomycetota</taxon>
        <taxon>Actinomycetes</taxon>
        <taxon>Micromonosporales</taxon>
        <taxon>Micromonosporaceae</taxon>
        <taxon>Asanoa</taxon>
    </lineage>
</organism>
<dbReference type="Proteomes" id="UP000624325">
    <property type="component" value="Unassembled WGS sequence"/>
</dbReference>
<proteinExistence type="predicted"/>
<gene>
    <name evidence="2" type="ORF">Air01nite_78240</name>
</gene>
<evidence type="ECO:0000313" key="3">
    <source>
        <dbReference type="Proteomes" id="UP000624325"/>
    </source>
</evidence>
<sequence length="358" mass="37191">MRHPTDGTLRRLLDEPAGVAEADRAHVAGCEKCRVALAEATRDADAAADSLRVDAATDVDAAWERLSRAAEHHPRATTRAPRRWRTLLRSPAVAAVGVAAVLVGAGAAAAGDWLQVFRTERIAPVTAPEADLVQLPELDQFGDVVVTEAVDIRPVADATAAAKASGLTVPKVGALPRGVTGEPTYHAGARASAVFTYRAAKAEETARARGRTLPPPPPGLDGSQFRFTAGPGFAVMWAAERPFPALVVARAVAPSAYSTGVPFATARDYLLSLPILPANVAAQLRSFSSDGTTLPLFMSVEHMTSTATDVGGVPATLLTSKDETLAAVVWLEGNVATAVAGPLRGDEVLAVARGLGPR</sequence>
<protein>
    <submittedName>
        <fullName evidence="2">Uncharacterized protein</fullName>
    </submittedName>
</protein>
<keyword evidence="3" id="KW-1185">Reference proteome</keyword>
<evidence type="ECO:0000313" key="2">
    <source>
        <dbReference type="EMBL" id="GIF61729.1"/>
    </source>
</evidence>
<dbReference type="RefSeq" id="WP_203708546.1">
    <property type="nucleotide sequence ID" value="NZ_BONC01000126.1"/>
</dbReference>
<dbReference type="EMBL" id="BONC01000126">
    <property type="protein sequence ID" value="GIF61729.1"/>
    <property type="molecule type" value="Genomic_DNA"/>
</dbReference>
<comment type="caution">
    <text evidence="2">The sequence shown here is derived from an EMBL/GenBank/DDBJ whole genome shotgun (WGS) entry which is preliminary data.</text>
</comment>
<feature type="transmembrane region" description="Helical" evidence="1">
    <location>
        <begin position="92"/>
        <end position="114"/>
    </location>
</feature>
<name>A0ABQ4CG24_9ACTN</name>
<keyword evidence="1" id="KW-0472">Membrane</keyword>
<accession>A0ABQ4CG24</accession>
<keyword evidence="1" id="KW-0812">Transmembrane</keyword>
<keyword evidence="1" id="KW-1133">Transmembrane helix</keyword>
<reference evidence="2 3" key="1">
    <citation type="submission" date="2021-01" db="EMBL/GenBank/DDBJ databases">
        <title>Whole genome shotgun sequence of Asanoa iriomotensis NBRC 100142.</title>
        <authorList>
            <person name="Komaki H."/>
            <person name="Tamura T."/>
        </authorList>
    </citation>
    <scope>NUCLEOTIDE SEQUENCE [LARGE SCALE GENOMIC DNA]</scope>
    <source>
        <strain evidence="2 3">NBRC 100142</strain>
    </source>
</reference>
<evidence type="ECO:0000256" key="1">
    <source>
        <dbReference type="SAM" id="Phobius"/>
    </source>
</evidence>